<sequence>MSEVISVFEYDLLGTGKAASVGAKRLPQEVFDYLEELSLTSNKGSQCLKLTSRSGFKLLQVQNYAGMLYTPHGLQIEILPKIGKNLTRASARETLLTMLSYLSGFRHIQTQQATVQTQRMPLLEIFINQFLQSVRQLLKQGLRSDYVDEQGNLPFMKGKLMLSAQLRHNVVNRHKFCVDYDDYLPDCAANRLLHSALHKLIGLRLSLENQRSLQELRFAFDGIPLSRDIESDVNSLRLVRGMAHYHEPLAWAQMILNGMSPTALQGDAKALSLLFPMEAVFESFVAQTLADELPPHLKVNPQADTYSLAKHGGRGCFKLRPDLLIQSRNPVQTKMVMDTKWKRVSNNSQEQPLYGLAQSDFYQMFAYGHKYLNGTGEMYLIYPAHDDFNQPIQQHFAFSDTLKLWVVPYRITAKRGQRMMWGNSD</sequence>
<dbReference type="Proteomes" id="UP000324170">
    <property type="component" value="Unassembled WGS sequence"/>
</dbReference>
<dbReference type="InterPro" id="IPR019292">
    <property type="entry name" value="McrC"/>
</dbReference>
<evidence type="ECO:0000313" key="3">
    <source>
        <dbReference type="Proteomes" id="UP000032721"/>
    </source>
</evidence>
<dbReference type="Proteomes" id="UP000032721">
    <property type="component" value="Chromosome"/>
</dbReference>
<dbReference type="PANTHER" id="PTHR38733">
    <property type="entry name" value="PROTEIN MCRC"/>
    <property type="match status" value="1"/>
</dbReference>
<evidence type="ECO:0000313" key="2">
    <source>
        <dbReference type="EMBL" id="TYP16667.1"/>
    </source>
</evidence>
<protein>
    <submittedName>
        <fullName evidence="2">5-methylcytosine-specific restriction enzyme subunit McrC</fullName>
    </submittedName>
</protein>
<dbReference type="AlphaFoldDB" id="A0A068QND5"/>
<proteinExistence type="predicted"/>
<dbReference type="HOGENOM" id="CLU_048696_0_1_6"/>
<dbReference type="Pfam" id="PF10117">
    <property type="entry name" value="McrBC"/>
    <property type="match status" value="1"/>
</dbReference>
<organism evidence="1 3">
    <name type="scientific">Xenorhabdus doucetiae</name>
    <dbReference type="NCBI Taxonomy" id="351671"/>
    <lineage>
        <taxon>Bacteria</taxon>
        <taxon>Pseudomonadati</taxon>
        <taxon>Pseudomonadota</taxon>
        <taxon>Gammaproteobacteria</taxon>
        <taxon>Enterobacterales</taxon>
        <taxon>Morganellaceae</taxon>
        <taxon>Xenorhabdus</taxon>
    </lineage>
</organism>
<name>A0A068QND5_9GAMM</name>
<keyword evidence="4" id="KW-1185">Reference proteome</keyword>
<dbReference type="STRING" id="351671.XDD1_0720"/>
<evidence type="ECO:0000313" key="4">
    <source>
        <dbReference type="Proteomes" id="UP000324170"/>
    </source>
</evidence>
<dbReference type="PANTHER" id="PTHR38733:SF1">
    <property type="entry name" value="TYPE IV METHYL-DIRECTED RESTRICTION ENZYME ECOKMCRBC"/>
    <property type="match status" value="1"/>
</dbReference>
<gene>
    <name evidence="2" type="ORF">LY16_00268</name>
    <name evidence="1" type="ORF">XDD1_0720</name>
</gene>
<dbReference type="REBASE" id="89876">
    <property type="entry name" value="Xdo16McrBCP"/>
</dbReference>
<dbReference type="EMBL" id="FO704550">
    <property type="protein sequence ID" value="CDG16423.1"/>
    <property type="molecule type" value="Genomic_DNA"/>
</dbReference>
<reference evidence="1 3" key="1">
    <citation type="submission" date="2013-07" db="EMBL/GenBank/DDBJ databases">
        <authorList>
            <person name="Genoscope - CEA"/>
        </authorList>
    </citation>
    <scope>NUCLEOTIDE SEQUENCE [LARGE SCALE GENOMIC DNA]</scope>
    <source>
        <strain evidence="1">FRM16</strain>
        <strain evidence="3">FRM16 / DSM 17909</strain>
    </source>
</reference>
<dbReference type="OrthoDB" id="307209at2"/>
<evidence type="ECO:0000313" key="1">
    <source>
        <dbReference type="EMBL" id="CDG16423.1"/>
    </source>
</evidence>
<reference evidence="2 4" key="2">
    <citation type="submission" date="2019-07" db="EMBL/GenBank/DDBJ databases">
        <title>Genomic Encyclopedia of Type Strains, Phase I: the one thousand microbial genomes (KMG-I) project.</title>
        <authorList>
            <person name="Kyrpides N."/>
        </authorList>
    </citation>
    <scope>NUCLEOTIDE SEQUENCE [LARGE SCALE GENOMIC DNA]</scope>
    <source>
        <strain evidence="2 4">DSM 17909</strain>
    </source>
</reference>
<dbReference type="EMBL" id="VNHN01000002">
    <property type="protein sequence ID" value="TYP16667.1"/>
    <property type="molecule type" value="Genomic_DNA"/>
</dbReference>
<dbReference type="KEGG" id="xdo:XDD1_0720"/>
<dbReference type="RefSeq" id="WP_045968662.1">
    <property type="nucleotide sequence ID" value="NZ_CAWMED010000001.1"/>
</dbReference>
<accession>A0A068QND5</accession>